<feature type="region of interest" description="Disordered" evidence="1">
    <location>
        <begin position="43"/>
        <end position="66"/>
    </location>
</feature>
<dbReference type="AlphaFoldDB" id="A0A8J4GUE8"/>
<accession>A0A8J4GUE8</accession>
<evidence type="ECO:0000256" key="1">
    <source>
        <dbReference type="SAM" id="MobiDB-lite"/>
    </source>
</evidence>
<protein>
    <submittedName>
        <fullName evidence="2">Uncharacterized protein</fullName>
    </submittedName>
</protein>
<organism evidence="2 3">
    <name type="scientific">Volvox reticuliferus</name>
    <dbReference type="NCBI Taxonomy" id="1737510"/>
    <lineage>
        <taxon>Eukaryota</taxon>
        <taxon>Viridiplantae</taxon>
        <taxon>Chlorophyta</taxon>
        <taxon>core chlorophytes</taxon>
        <taxon>Chlorophyceae</taxon>
        <taxon>CS clade</taxon>
        <taxon>Chlamydomonadales</taxon>
        <taxon>Volvocaceae</taxon>
        <taxon>Volvox</taxon>
    </lineage>
</organism>
<evidence type="ECO:0000313" key="3">
    <source>
        <dbReference type="Proteomes" id="UP000722791"/>
    </source>
</evidence>
<feature type="compositionally biased region" description="Pro residues" evidence="1">
    <location>
        <begin position="45"/>
        <end position="55"/>
    </location>
</feature>
<name>A0A8J4GUE8_9CHLO</name>
<gene>
    <name evidence="2" type="ORF">Vretimale_18181</name>
</gene>
<dbReference type="Proteomes" id="UP000722791">
    <property type="component" value="Unassembled WGS sequence"/>
</dbReference>
<proteinExistence type="predicted"/>
<comment type="caution">
    <text evidence="2">The sequence shown here is derived from an EMBL/GenBank/DDBJ whole genome shotgun (WGS) entry which is preliminary data.</text>
</comment>
<dbReference type="EMBL" id="BNCQ01000065">
    <property type="protein sequence ID" value="GIM15402.1"/>
    <property type="molecule type" value="Genomic_DNA"/>
</dbReference>
<sequence length="145" mass="14134">MQLTTLLGPAWVHPALCPRAPHIGVGGILTGSSNSVPGLHVPLELDPPPRLPPPKSATATGGATSPSALLRRSLEFSDGISSLGFPGAGAAAAAAAAAAGDRTGTPLTASIFGASPPPPVHAVTAPRAGPAPHVRCGAGELTLDV</sequence>
<reference evidence="2" key="1">
    <citation type="journal article" date="2021" name="Proc. Natl. Acad. Sci. U.S.A.">
        <title>Three genomes in the algal genus Volvox reveal the fate of a haploid sex-determining region after a transition to homothallism.</title>
        <authorList>
            <person name="Yamamoto K."/>
            <person name="Hamaji T."/>
            <person name="Kawai-Toyooka H."/>
            <person name="Matsuzaki R."/>
            <person name="Takahashi F."/>
            <person name="Nishimura Y."/>
            <person name="Kawachi M."/>
            <person name="Noguchi H."/>
            <person name="Minakuchi Y."/>
            <person name="Umen J.G."/>
            <person name="Toyoda A."/>
            <person name="Nozaki H."/>
        </authorList>
    </citation>
    <scope>NUCLEOTIDE SEQUENCE</scope>
    <source>
        <strain evidence="2">NIES-3785</strain>
    </source>
</reference>
<feature type="compositionally biased region" description="Low complexity" evidence="1">
    <location>
        <begin position="56"/>
        <end position="66"/>
    </location>
</feature>
<evidence type="ECO:0000313" key="2">
    <source>
        <dbReference type="EMBL" id="GIM15402.1"/>
    </source>
</evidence>